<dbReference type="EMBL" id="JAYMRV010000009">
    <property type="protein sequence ID" value="MEM5424635.1"/>
    <property type="molecule type" value="Genomic_DNA"/>
</dbReference>
<name>A0ABU9RX32_9BURK</name>
<feature type="region of interest" description="Disordered" evidence="1">
    <location>
        <begin position="29"/>
        <end position="103"/>
    </location>
</feature>
<keyword evidence="2" id="KW-0732">Signal</keyword>
<sequence>MRHATFPVLIVLASVPAAWAMGFAAANENTDLPSPQSVAPATLHWPPASPSSIPPGISRAALHTGPQKDDKSYFEALPGGDKKLDDNGDGARLRGDRFHWQQP</sequence>
<organism evidence="3 4">
    <name type="scientific">Paraburkholderia ferrariae</name>
    <dbReference type="NCBI Taxonomy" id="386056"/>
    <lineage>
        <taxon>Bacteria</taxon>
        <taxon>Pseudomonadati</taxon>
        <taxon>Pseudomonadota</taxon>
        <taxon>Betaproteobacteria</taxon>
        <taxon>Burkholderiales</taxon>
        <taxon>Burkholderiaceae</taxon>
        <taxon>Paraburkholderia</taxon>
    </lineage>
</organism>
<accession>A0ABU9RX32</accession>
<evidence type="ECO:0000313" key="3">
    <source>
        <dbReference type="EMBL" id="MEM5424635.1"/>
    </source>
</evidence>
<feature type="compositionally biased region" description="Polar residues" evidence="1">
    <location>
        <begin position="29"/>
        <end position="39"/>
    </location>
</feature>
<feature type="compositionally biased region" description="Basic and acidic residues" evidence="1">
    <location>
        <begin position="80"/>
        <end position="103"/>
    </location>
</feature>
<comment type="caution">
    <text evidence="3">The sequence shown here is derived from an EMBL/GenBank/DDBJ whole genome shotgun (WGS) entry which is preliminary data.</text>
</comment>
<gene>
    <name evidence="3" type="ORF">VSR73_26660</name>
</gene>
<dbReference type="RefSeq" id="WP_342948895.1">
    <property type="nucleotide sequence ID" value="NZ_JAYMRV010000009.1"/>
</dbReference>
<keyword evidence="4" id="KW-1185">Reference proteome</keyword>
<proteinExistence type="predicted"/>
<reference evidence="3 4" key="1">
    <citation type="submission" date="2024-01" db="EMBL/GenBank/DDBJ databases">
        <title>The diversity of rhizobia nodulating Mimosa spp. in eleven states of Brazil covering several biomes is determined by host plant, location, and edaphic factors.</title>
        <authorList>
            <person name="Rouws L."/>
            <person name="Barauna A."/>
            <person name="Beukes C."/>
            <person name="De Faria S.M."/>
            <person name="Gross E."/>
            <person name="Dos Reis Junior F.B."/>
            <person name="Simon M."/>
            <person name="Maluk M."/>
            <person name="Odee D.W."/>
            <person name="Kenicer G."/>
            <person name="Young J.P.W."/>
            <person name="Reis V.M."/>
            <person name="Zilli J."/>
            <person name="James E.K."/>
        </authorList>
    </citation>
    <scope>NUCLEOTIDE SEQUENCE [LARGE SCALE GENOMIC DNA]</scope>
    <source>
        <strain evidence="3 4">JPY167</strain>
    </source>
</reference>
<dbReference type="Proteomes" id="UP001489897">
    <property type="component" value="Unassembled WGS sequence"/>
</dbReference>
<evidence type="ECO:0000256" key="2">
    <source>
        <dbReference type="SAM" id="SignalP"/>
    </source>
</evidence>
<feature type="chain" id="PRO_5047536022" evidence="2">
    <location>
        <begin position="21"/>
        <end position="103"/>
    </location>
</feature>
<protein>
    <submittedName>
        <fullName evidence="3">Uncharacterized protein</fullName>
    </submittedName>
</protein>
<evidence type="ECO:0000313" key="4">
    <source>
        <dbReference type="Proteomes" id="UP001489897"/>
    </source>
</evidence>
<evidence type="ECO:0000256" key="1">
    <source>
        <dbReference type="SAM" id="MobiDB-lite"/>
    </source>
</evidence>
<feature type="signal peptide" evidence="2">
    <location>
        <begin position="1"/>
        <end position="20"/>
    </location>
</feature>